<dbReference type="GO" id="GO:0003676">
    <property type="term" value="F:nucleic acid binding"/>
    <property type="evidence" value="ECO:0007669"/>
    <property type="project" value="InterPro"/>
</dbReference>
<dbReference type="AlphaFoldDB" id="A0A0F4H0P1"/>
<evidence type="ECO:0000313" key="6">
    <source>
        <dbReference type="EMBL" id="KJY02046.1"/>
    </source>
</evidence>
<dbReference type="GO" id="GO:0006139">
    <property type="term" value="P:nucleobase-containing compound metabolic process"/>
    <property type="evidence" value="ECO:0007669"/>
    <property type="project" value="InterPro"/>
</dbReference>
<feature type="coiled-coil region" evidence="3">
    <location>
        <begin position="133"/>
        <end position="167"/>
    </location>
</feature>
<evidence type="ECO:0000259" key="5">
    <source>
        <dbReference type="SMART" id="SM00474"/>
    </source>
</evidence>
<feature type="region of interest" description="Disordered" evidence="4">
    <location>
        <begin position="1124"/>
        <end position="1174"/>
    </location>
</feature>
<feature type="coiled-coil region" evidence="3">
    <location>
        <begin position="547"/>
        <end position="581"/>
    </location>
</feature>
<sequence>MSLPTSGFSEVANHFRRIARAPAASISVKGPAEPIASFDASYLATPSPAQRLPSTRRLDKRWDRSRGIVFAHSSRSSSRDSTWSSLRSVPTERSRTFDRGHSSTRDFTSSATMSADDSHKMRPGMFSQSQGTNKSLLEKVARLDKDLAALKDKSKDLDRALKQKDATISARNARILELEGINNSAHGRSEKEKNILREQIKTQKMKSDNELAAVKRLPDLVRAYSIQGLQAENSELKSQLQKEQKLHAEQTVSLQKLHAEQEVSLNALMSQQKKSYKDTINARDKDITQLNEANNDLHNAYSSLYERERKLKKEVDGRTSRKADRATYAQYRGMYKELDDATGDTLQIAHSAMSRITAEENLWRKSREAFDNSEKLTFLRQANKFPGIFKAIGEYLDAQAGNANKAGEAMAGLRQQLQDDFSEMKRATHFHRWLVRHHFIEEHHNAFDNVDLAHALMIEPFRRQRKALVRERDEAAKKLIGAGEAHRGRLSVEKDEIDRAYRSANLVLNVLENVRRLSAFESLLGDHPWEKAVFVETLNMDNTVRGVSNYLNDGEDLDRERRELLDEVNRARDAQNALEAKLRERFVLEYDSGLLTEAQQKSNDNIIKQCITEHRSRLHDALESLGLAIQQQRKRRSLSLPLPAVQARTPVPTAKRSASLPRKRVRISKSFKPSQTMQAEHRALAFDIEAMPASSFRSVEPSLVEVWSGNGERSTRSGGVEAIPLFTDAFSRFAAASGNNAAAGAESDTVQEQKSAEGSNQSLEISPNTIKSVTPASAAEMDDSKPSETDTNTEEPQTILTYRMSADTHRSAAMASHNTDAAYWHHKLYKGPEGDTPKVLYCSKFEVSEKRAQLFLNEPILGFDIEWEPGANDKSGAKKNVSLIQLAAGDKIGLFHVAYFDGKSVEQLMPPTLRKILEDPNVTKAGVNIGGDATRMRKWLDVDMKGVFELSHLFRIVKHESGVNFKPVSMAKQVQTILHLPIKKDDVRMSDWSRPLNVEQTHYAAADAYAGFMLYHTLDNERKLMKPKPPLPAFYETGGPLVLGTGEMIHKGGKRTAGPVVTADASAAGEIEQEGEEFYDALDALDHLDLNSGNASELIGPSASLAAASTLNVDYPSLPAISSSASECDALPSNEAQPIPTFAPSKREKATAAPPPKSTPAKNNPLPCPENQRADTWIRTRRAESAADLKRPASDSVMRAYHLWHVQHFELNEVARFCRDPPLAMNTVASYVMDAIEKENLPFEQDRLKQAASVLPTAVQRRYRNLLRDV</sequence>
<gene>
    <name evidence="6" type="ORF">TI39_contig262g00030</name>
</gene>
<proteinExistence type="predicted"/>
<evidence type="ECO:0000256" key="2">
    <source>
        <dbReference type="ARBA" id="ARBA00022801"/>
    </source>
</evidence>
<dbReference type="GO" id="GO:0005634">
    <property type="term" value="C:nucleus"/>
    <property type="evidence" value="ECO:0007669"/>
    <property type="project" value="TreeGrafter"/>
</dbReference>
<dbReference type="SUPFAM" id="SSF53098">
    <property type="entry name" value="Ribonuclease H-like"/>
    <property type="match status" value="1"/>
</dbReference>
<dbReference type="Pfam" id="PF01612">
    <property type="entry name" value="DNA_pol_A_exo1"/>
    <property type="match status" value="1"/>
</dbReference>
<feature type="domain" description="3'-5' exonuclease" evidence="5">
    <location>
        <begin position="840"/>
        <end position="1023"/>
    </location>
</feature>
<dbReference type="Gene3D" id="3.30.420.10">
    <property type="entry name" value="Ribonuclease H-like superfamily/Ribonuclease H"/>
    <property type="match status" value="1"/>
</dbReference>
<name>A0A0F4H0P1_9PEZI</name>
<dbReference type="InterPro" id="IPR012337">
    <property type="entry name" value="RNaseH-like_sf"/>
</dbReference>
<dbReference type="GO" id="GO:0005737">
    <property type="term" value="C:cytoplasm"/>
    <property type="evidence" value="ECO:0007669"/>
    <property type="project" value="TreeGrafter"/>
</dbReference>
<dbReference type="STRING" id="1047168.A0A0F4H0P1"/>
<reference evidence="6 7" key="1">
    <citation type="submission" date="2015-03" db="EMBL/GenBank/DDBJ databases">
        <title>RNA-seq based gene annotation and comparative genomics of four Zymoseptoria species reveal species-specific pathogenicity related genes and transposable element activity.</title>
        <authorList>
            <person name="Grandaubert J."/>
            <person name="Bhattacharyya A."/>
            <person name="Stukenbrock E.H."/>
        </authorList>
    </citation>
    <scope>NUCLEOTIDE SEQUENCE [LARGE SCALE GENOMIC DNA]</scope>
    <source>
        <strain evidence="6 7">Zb18110</strain>
    </source>
</reference>
<dbReference type="GO" id="GO:0008408">
    <property type="term" value="F:3'-5' exonuclease activity"/>
    <property type="evidence" value="ECO:0007669"/>
    <property type="project" value="InterPro"/>
</dbReference>
<dbReference type="InterPro" id="IPR051132">
    <property type="entry name" value="3-5_Exonuclease_domain"/>
</dbReference>
<feature type="compositionally biased region" description="Basic and acidic residues" evidence="4">
    <location>
        <begin position="90"/>
        <end position="104"/>
    </location>
</feature>
<dbReference type="InterPro" id="IPR036397">
    <property type="entry name" value="RNaseH_sf"/>
</dbReference>
<feature type="region of interest" description="Disordered" evidence="4">
    <location>
        <begin position="744"/>
        <end position="795"/>
    </location>
</feature>
<feature type="region of interest" description="Disordered" evidence="4">
    <location>
        <begin position="73"/>
        <end position="132"/>
    </location>
</feature>
<dbReference type="PANTHER" id="PTHR13620:SF104">
    <property type="entry name" value="EXONUCLEASE 3'-5' DOMAIN-CONTAINING PROTEIN 2"/>
    <property type="match status" value="1"/>
</dbReference>
<comment type="caution">
    <text evidence="6">The sequence shown here is derived from an EMBL/GenBank/DDBJ whole genome shotgun (WGS) entry which is preliminary data.</text>
</comment>
<dbReference type="OrthoDB" id="1920326at2759"/>
<dbReference type="EMBL" id="LAFY01000254">
    <property type="protein sequence ID" value="KJY02046.1"/>
    <property type="molecule type" value="Genomic_DNA"/>
</dbReference>
<feature type="compositionally biased region" description="Polar residues" evidence="4">
    <location>
        <begin position="748"/>
        <end position="775"/>
    </location>
</feature>
<keyword evidence="1" id="KW-0540">Nuclease</keyword>
<dbReference type="InterPro" id="IPR002562">
    <property type="entry name" value="3'-5'_exonuclease_dom"/>
</dbReference>
<keyword evidence="2" id="KW-0378">Hydrolase</keyword>
<protein>
    <recommendedName>
        <fullName evidence="5">3'-5' exonuclease domain-containing protein</fullName>
    </recommendedName>
</protein>
<keyword evidence="3" id="KW-0175">Coiled coil</keyword>
<dbReference type="CDD" id="cd06141">
    <property type="entry name" value="WRN_exo"/>
    <property type="match status" value="1"/>
</dbReference>
<keyword evidence="7" id="KW-1185">Reference proteome</keyword>
<organism evidence="6 7">
    <name type="scientific">Zymoseptoria brevis</name>
    <dbReference type="NCBI Taxonomy" id="1047168"/>
    <lineage>
        <taxon>Eukaryota</taxon>
        <taxon>Fungi</taxon>
        <taxon>Dikarya</taxon>
        <taxon>Ascomycota</taxon>
        <taxon>Pezizomycotina</taxon>
        <taxon>Dothideomycetes</taxon>
        <taxon>Dothideomycetidae</taxon>
        <taxon>Mycosphaerellales</taxon>
        <taxon>Mycosphaerellaceae</taxon>
        <taxon>Zymoseptoria</taxon>
    </lineage>
</organism>
<evidence type="ECO:0000313" key="7">
    <source>
        <dbReference type="Proteomes" id="UP000033647"/>
    </source>
</evidence>
<feature type="compositionally biased region" description="Polar residues" evidence="4">
    <location>
        <begin position="105"/>
        <end position="115"/>
    </location>
</feature>
<dbReference type="SMART" id="SM00474">
    <property type="entry name" value="35EXOc"/>
    <property type="match status" value="1"/>
</dbReference>
<dbReference type="Proteomes" id="UP000033647">
    <property type="component" value="Unassembled WGS sequence"/>
</dbReference>
<accession>A0A0F4H0P1</accession>
<evidence type="ECO:0000256" key="1">
    <source>
        <dbReference type="ARBA" id="ARBA00022722"/>
    </source>
</evidence>
<evidence type="ECO:0000256" key="4">
    <source>
        <dbReference type="SAM" id="MobiDB-lite"/>
    </source>
</evidence>
<dbReference type="PANTHER" id="PTHR13620">
    <property type="entry name" value="3-5 EXONUCLEASE"/>
    <property type="match status" value="1"/>
</dbReference>
<evidence type="ECO:0000256" key="3">
    <source>
        <dbReference type="SAM" id="Coils"/>
    </source>
</evidence>
<feature type="compositionally biased region" description="Low complexity" evidence="4">
    <location>
        <begin position="73"/>
        <end position="88"/>
    </location>
</feature>